<dbReference type="GO" id="GO:0003677">
    <property type="term" value="F:DNA binding"/>
    <property type="evidence" value="ECO:0007669"/>
    <property type="project" value="InterPro"/>
</dbReference>
<dbReference type="PROSITE" id="PS51205">
    <property type="entry name" value="VPS9"/>
    <property type="match status" value="1"/>
</dbReference>
<evidence type="ECO:0000256" key="2">
    <source>
        <dbReference type="ARBA" id="ARBA00022771"/>
    </source>
</evidence>
<dbReference type="GO" id="GO:0008270">
    <property type="term" value="F:zinc ion binding"/>
    <property type="evidence" value="ECO:0007669"/>
    <property type="project" value="UniProtKB-KW"/>
</dbReference>
<sequence length="692" mass="76582">MSSVRRSPSLSRRGYRKIQITENLLCKNACGYYANPEWEGFCSKCYRDHRERNARKNFFHPSYEDTVSSSTSSRSKSSTAEARGRSSSHRPTTLSVADSSSGASSMGARSFSSGTSMGAVSSEKWNKQKRKVKEIFRSPHKNAASLASSSSPSLTALDSDLKTNVAFEGFLQSLQTRQATDLSQFIRNFQDEILCTADLHNMDDLTDKFKTFYEVLQKRLQNHAVFSRASSDAISEIMDHAEKVVLTEVHKALFPVVFAEYEEKDLAIQNRIRELHWVTAHLLDCGIQERKPGVRVSLDKAITDILEMDSKRAPQDKLACLVRCCKGIFRTLQLSAKSVSKPPPETLPTAESESRSTPPGTPSTPSAVIAADDFLPALIYVVLKGNPPLLHSNMGYITRFSNPSRLMTGEAGYYFTNLCASVAFLERMDASSLGLTEEEFDCYMSGQYKPLDDGGVCEPVESLRLGIVELQNLAKREEEMGKEFDRLEKEFKEFERYLENEVNDILIRTPFEFVKSNIEKLKKVSKLANGFMLGFSNPIKKLKKVPSAAPPPIRVVDLSPYSPPTDPFEDSSDPWPSSLPDPLQPQRLSASPAEDSVPPPLPPKKNKTRNDAPARNKPNAQEDQGLSVCPQPADVVFQIGGPVKQAGEISGPVKQAGEIQAEEPCVDPFSSMISLQGESIVSIPCDIGTPKK</sequence>
<dbReference type="GO" id="GO:0005085">
    <property type="term" value="F:guanyl-nucleotide exchange factor activity"/>
    <property type="evidence" value="ECO:0007669"/>
    <property type="project" value="InterPro"/>
</dbReference>
<dbReference type="GO" id="GO:0016192">
    <property type="term" value="P:vesicle-mediated transport"/>
    <property type="evidence" value="ECO:0007669"/>
    <property type="project" value="InterPro"/>
</dbReference>
<dbReference type="SMART" id="SM00167">
    <property type="entry name" value="VPS9"/>
    <property type="match status" value="1"/>
</dbReference>
<keyword evidence="3" id="KW-0862">Zinc</keyword>
<dbReference type="InterPro" id="IPR003123">
    <property type="entry name" value="VPS9"/>
</dbReference>
<dbReference type="SUPFAM" id="SSF109993">
    <property type="entry name" value="VPS9 domain"/>
    <property type="match status" value="1"/>
</dbReference>
<dbReference type="Gene3D" id="1.20.5.4770">
    <property type="match status" value="1"/>
</dbReference>
<dbReference type="Pfam" id="PF01754">
    <property type="entry name" value="zf-A20"/>
    <property type="match status" value="1"/>
</dbReference>
<dbReference type="InterPro" id="IPR002653">
    <property type="entry name" value="Znf_A20"/>
</dbReference>
<dbReference type="Gene3D" id="1.10.246.120">
    <property type="match status" value="1"/>
</dbReference>
<dbReference type="SUPFAM" id="SSF57716">
    <property type="entry name" value="Glucocorticoid receptor-like (DNA-binding domain)"/>
    <property type="match status" value="1"/>
</dbReference>
<dbReference type="OrthoDB" id="300289at2759"/>
<dbReference type="GO" id="GO:0030139">
    <property type="term" value="C:endocytic vesicle"/>
    <property type="evidence" value="ECO:0007669"/>
    <property type="project" value="TreeGrafter"/>
</dbReference>
<dbReference type="SMART" id="SM00259">
    <property type="entry name" value="ZnF_A20"/>
    <property type="match status" value="1"/>
</dbReference>
<keyword evidence="1" id="KW-0479">Metal-binding</keyword>
<name>A0A7R8WCK5_9CRUS</name>
<accession>A0A7R8WCK5</accession>
<evidence type="ECO:0000313" key="6">
    <source>
        <dbReference type="EMBL" id="CAD7229149.1"/>
    </source>
</evidence>
<keyword evidence="2" id="KW-0863">Zinc-finger</keyword>
<dbReference type="InterPro" id="IPR041545">
    <property type="entry name" value="DUF5601"/>
</dbReference>
<evidence type="ECO:0000256" key="4">
    <source>
        <dbReference type="SAM" id="Coils"/>
    </source>
</evidence>
<reference evidence="6" key="1">
    <citation type="submission" date="2020-11" db="EMBL/GenBank/DDBJ databases">
        <authorList>
            <person name="Tran Van P."/>
        </authorList>
    </citation>
    <scope>NUCLEOTIDE SEQUENCE</scope>
</reference>
<dbReference type="PANTHER" id="PTHR23101:SF122">
    <property type="entry name" value="RABAPTIN-5-ASSOCIATED EXCHANGE FACTOR FOR RAB5"/>
    <property type="match status" value="1"/>
</dbReference>
<dbReference type="Pfam" id="PF18151">
    <property type="entry name" value="DUF5601"/>
    <property type="match status" value="1"/>
</dbReference>
<evidence type="ECO:0000256" key="3">
    <source>
        <dbReference type="ARBA" id="ARBA00022833"/>
    </source>
</evidence>
<dbReference type="InterPro" id="IPR045046">
    <property type="entry name" value="Vps9-like"/>
</dbReference>
<feature type="compositionally biased region" description="Low complexity" evidence="5">
    <location>
        <begin position="355"/>
        <end position="365"/>
    </location>
</feature>
<feature type="compositionally biased region" description="Low complexity" evidence="5">
    <location>
        <begin position="95"/>
        <end position="116"/>
    </location>
</feature>
<proteinExistence type="predicted"/>
<feature type="region of interest" description="Disordered" evidence="5">
    <location>
        <begin position="552"/>
        <end position="627"/>
    </location>
</feature>
<feature type="compositionally biased region" description="Low complexity" evidence="5">
    <location>
        <begin position="66"/>
        <end position="79"/>
    </location>
</feature>
<feature type="region of interest" description="Disordered" evidence="5">
    <location>
        <begin position="62"/>
        <end position="126"/>
    </location>
</feature>
<keyword evidence="4" id="KW-0175">Coiled coil</keyword>
<feature type="coiled-coil region" evidence="4">
    <location>
        <begin position="460"/>
        <end position="504"/>
    </location>
</feature>
<dbReference type="PANTHER" id="PTHR23101">
    <property type="entry name" value="RAB GDP/GTP EXCHANGE FACTOR"/>
    <property type="match status" value="1"/>
</dbReference>
<dbReference type="Gene3D" id="1.20.1050.80">
    <property type="entry name" value="VPS9 domain"/>
    <property type="match status" value="1"/>
</dbReference>
<dbReference type="EMBL" id="OB661895">
    <property type="protein sequence ID" value="CAD7229149.1"/>
    <property type="molecule type" value="Genomic_DNA"/>
</dbReference>
<dbReference type="AlphaFoldDB" id="A0A7R8WCK5"/>
<feature type="region of interest" description="Disordered" evidence="5">
    <location>
        <begin position="338"/>
        <end position="365"/>
    </location>
</feature>
<protein>
    <submittedName>
        <fullName evidence="6">Uncharacterized protein</fullName>
    </submittedName>
</protein>
<evidence type="ECO:0000256" key="5">
    <source>
        <dbReference type="SAM" id="MobiDB-lite"/>
    </source>
</evidence>
<organism evidence="6">
    <name type="scientific">Cyprideis torosa</name>
    <dbReference type="NCBI Taxonomy" id="163714"/>
    <lineage>
        <taxon>Eukaryota</taxon>
        <taxon>Metazoa</taxon>
        <taxon>Ecdysozoa</taxon>
        <taxon>Arthropoda</taxon>
        <taxon>Crustacea</taxon>
        <taxon>Oligostraca</taxon>
        <taxon>Ostracoda</taxon>
        <taxon>Podocopa</taxon>
        <taxon>Podocopida</taxon>
        <taxon>Cytherocopina</taxon>
        <taxon>Cytheroidea</taxon>
        <taxon>Cytherideidae</taxon>
        <taxon>Cyprideis</taxon>
    </lineage>
</organism>
<dbReference type="GO" id="GO:0031267">
    <property type="term" value="F:small GTPase binding"/>
    <property type="evidence" value="ECO:0007669"/>
    <property type="project" value="TreeGrafter"/>
</dbReference>
<dbReference type="Pfam" id="PF02204">
    <property type="entry name" value="VPS9"/>
    <property type="match status" value="1"/>
</dbReference>
<evidence type="ECO:0000256" key="1">
    <source>
        <dbReference type="ARBA" id="ARBA00022723"/>
    </source>
</evidence>
<dbReference type="GO" id="GO:0005829">
    <property type="term" value="C:cytosol"/>
    <property type="evidence" value="ECO:0007669"/>
    <property type="project" value="TreeGrafter"/>
</dbReference>
<gene>
    <name evidence="6" type="ORF">CTOB1V02_LOCUS7022</name>
</gene>
<dbReference type="PROSITE" id="PS51036">
    <property type="entry name" value="ZF_A20"/>
    <property type="match status" value="1"/>
</dbReference>
<dbReference type="InterPro" id="IPR037191">
    <property type="entry name" value="VPS9_dom_sf"/>
</dbReference>